<evidence type="ECO:0000256" key="3">
    <source>
        <dbReference type="ARBA" id="ARBA00006263"/>
    </source>
</evidence>
<dbReference type="GO" id="GO:0005886">
    <property type="term" value="C:plasma membrane"/>
    <property type="evidence" value="ECO:0007669"/>
    <property type="project" value="UniProtKB-SubCell"/>
</dbReference>
<evidence type="ECO:0000256" key="5">
    <source>
        <dbReference type="ARBA" id="ARBA00022573"/>
    </source>
</evidence>
<dbReference type="AlphaFoldDB" id="A0A3P5WI80"/>
<dbReference type="GO" id="GO:0009236">
    <property type="term" value="P:cobalamin biosynthetic process"/>
    <property type="evidence" value="ECO:0007669"/>
    <property type="project" value="UniProtKB-UniRule"/>
</dbReference>
<dbReference type="GO" id="GO:0048472">
    <property type="term" value="F:threonine-phosphate decarboxylase activity"/>
    <property type="evidence" value="ECO:0007669"/>
    <property type="project" value="InterPro"/>
</dbReference>
<evidence type="ECO:0000256" key="6">
    <source>
        <dbReference type="ARBA" id="ARBA00022692"/>
    </source>
</evidence>
<evidence type="ECO:0000256" key="4">
    <source>
        <dbReference type="ARBA" id="ARBA00022475"/>
    </source>
</evidence>
<comment type="caution">
    <text evidence="9">Lacks conserved residue(s) required for the propagation of feature annotation.</text>
</comment>
<keyword evidence="11" id="KW-1185">Reference proteome</keyword>
<keyword evidence="8 9" id="KW-0472">Membrane</keyword>
<dbReference type="HAMAP" id="MF_00024">
    <property type="entry name" value="CobD_CbiB"/>
    <property type="match status" value="1"/>
</dbReference>
<evidence type="ECO:0000313" key="10">
    <source>
        <dbReference type="EMBL" id="VDC19380.1"/>
    </source>
</evidence>
<evidence type="ECO:0000256" key="1">
    <source>
        <dbReference type="ARBA" id="ARBA00004651"/>
    </source>
</evidence>
<keyword evidence="5 9" id="KW-0169">Cobalamin biosynthesis</keyword>
<evidence type="ECO:0000256" key="2">
    <source>
        <dbReference type="ARBA" id="ARBA00004953"/>
    </source>
</evidence>
<dbReference type="UniPathway" id="UPA00148"/>
<proteinExistence type="inferred from homology"/>
<organism evidence="10 11">
    <name type="scientific">Filibacter tadaridae</name>
    <dbReference type="NCBI Taxonomy" id="2483811"/>
    <lineage>
        <taxon>Bacteria</taxon>
        <taxon>Bacillati</taxon>
        <taxon>Bacillota</taxon>
        <taxon>Bacilli</taxon>
        <taxon>Bacillales</taxon>
        <taxon>Caryophanaceae</taxon>
        <taxon>Filibacter</taxon>
    </lineage>
</organism>
<comment type="pathway">
    <text evidence="2 9">Cofactor biosynthesis; adenosylcobalamin biosynthesis.</text>
</comment>
<dbReference type="PANTHER" id="PTHR34308:SF1">
    <property type="entry name" value="COBALAMIN BIOSYNTHESIS PROTEIN CBIB"/>
    <property type="match status" value="1"/>
</dbReference>
<dbReference type="Pfam" id="PF03186">
    <property type="entry name" value="CobD_Cbib"/>
    <property type="match status" value="1"/>
</dbReference>
<keyword evidence="6 9" id="KW-0812">Transmembrane</keyword>
<accession>A0A3P5WI80</accession>
<evidence type="ECO:0000313" key="11">
    <source>
        <dbReference type="Proteomes" id="UP000270468"/>
    </source>
</evidence>
<feature type="transmembrane region" description="Helical" evidence="9">
    <location>
        <begin position="54"/>
        <end position="72"/>
    </location>
</feature>
<gene>
    <name evidence="9" type="primary">cobD</name>
    <name evidence="10" type="ORF">FILTAD_00317</name>
</gene>
<protein>
    <recommendedName>
        <fullName evidence="9">Cobalamin biosynthesis protein CobD</fullName>
    </recommendedName>
</protein>
<evidence type="ECO:0000256" key="9">
    <source>
        <dbReference type="HAMAP-Rule" id="MF_00024"/>
    </source>
</evidence>
<evidence type="ECO:0000256" key="7">
    <source>
        <dbReference type="ARBA" id="ARBA00022989"/>
    </source>
</evidence>
<comment type="function">
    <text evidence="9">Converts cobyric acid to cobinamide by the addition of aminopropanol on the F carboxylic group.</text>
</comment>
<feature type="transmembrane region" description="Helical" evidence="9">
    <location>
        <begin position="300"/>
        <end position="318"/>
    </location>
</feature>
<comment type="subcellular location">
    <subcellularLocation>
        <location evidence="1 9">Cell membrane</location>
        <topology evidence="1 9">Multi-pass membrane protein</topology>
    </subcellularLocation>
</comment>
<name>A0A3P5WI80_9BACL</name>
<reference evidence="10 11" key="1">
    <citation type="submission" date="2018-11" db="EMBL/GenBank/DDBJ databases">
        <authorList>
            <person name="Criscuolo A."/>
        </authorList>
    </citation>
    <scope>NUCLEOTIDE SEQUENCE [LARGE SCALE GENOMIC DNA]</scope>
    <source>
        <strain evidence="10">ATB-66</strain>
    </source>
</reference>
<dbReference type="InterPro" id="IPR004485">
    <property type="entry name" value="Cobalamin_biosynth_CobD/CbiB"/>
</dbReference>
<evidence type="ECO:0000256" key="8">
    <source>
        <dbReference type="ARBA" id="ARBA00023136"/>
    </source>
</evidence>
<dbReference type="GO" id="GO:0015420">
    <property type="term" value="F:ABC-type vitamin B12 transporter activity"/>
    <property type="evidence" value="ECO:0007669"/>
    <property type="project" value="UniProtKB-UniRule"/>
</dbReference>
<keyword evidence="4 9" id="KW-1003">Cell membrane</keyword>
<sequence>MIPAHFIAIAVGFLLDRIIGDPPKWPHPVRWIGAFITKCTTMLNKGRNRTLKGAFVLFITVVIVSIIVFSLVGIAYTVSPLIGILVEGVLIAIGLAQKSLRSAALDVYKPLAAGDLPEARTKLSWIVGRDTEKLKESDITRGVIETVSENTSDGITAPLFWAFLLGAPGLWIYKTVNTLDSMIGHKDERFQKFGTFSARADDVLNFIPARITGLLILLYTPNEGKVPFGKRLKGWSQDSRRHPSPNSGFLEAATAWQLGVKLGGKSTYRGVVSNRPELGPGTVPLTAAHIQSAITQMHSVSIVFWIMMAVVGMMIYAVA</sequence>
<dbReference type="PANTHER" id="PTHR34308">
    <property type="entry name" value="COBALAMIN BIOSYNTHESIS PROTEIN CBIB"/>
    <property type="match status" value="1"/>
</dbReference>
<dbReference type="Proteomes" id="UP000270468">
    <property type="component" value="Unassembled WGS sequence"/>
</dbReference>
<comment type="similarity">
    <text evidence="3 9">Belongs to the CobD/CbiB family.</text>
</comment>
<dbReference type="NCBIfam" id="TIGR00380">
    <property type="entry name" value="cobal_cbiB"/>
    <property type="match status" value="1"/>
</dbReference>
<keyword evidence="7 9" id="KW-1133">Transmembrane helix</keyword>
<dbReference type="EMBL" id="UXAV01000017">
    <property type="protein sequence ID" value="VDC19380.1"/>
    <property type="molecule type" value="Genomic_DNA"/>
</dbReference>